<evidence type="ECO:0000313" key="19">
    <source>
        <dbReference type="Proteomes" id="UP000295293"/>
    </source>
</evidence>
<evidence type="ECO:0000256" key="6">
    <source>
        <dbReference type="ARBA" id="ARBA00022723"/>
    </source>
</evidence>
<proteinExistence type="inferred from homology"/>
<evidence type="ECO:0000256" key="3">
    <source>
        <dbReference type="ARBA" id="ARBA00011245"/>
    </source>
</evidence>
<feature type="short sequence motif" description="'KMSKS' region" evidence="14">
    <location>
        <begin position="633"/>
        <end position="637"/>
    </location>
</feature>
<dbReference type="FunFam" id="1.10.730.20:FF:000001">
    <property type="entry name" value="Isoleucine--tRNA ligase"/>
    <property type="match status" value="1"/>
</dbReference>
<evidence type="ECO:0000256" key="1">
    <source>
        <dbReference type="ARBA" id="ARBA00004496"/>
    </source>
</evidence>
<dbReference type="GO" id="GO:0005524">
    <property type="term" value="F:ATP binding"/>
    <property type="evidence" value="ECO:0007669"/>
    <property type="project" value="UniProtKB-UniRule"/>
</dbReference>
<dbReference type="PANTHER" id="PTHR42765">
    <property type="entry name" value="SOLEUCYL-TRNA SYNTHETASE"/>
    <property type="match status" value="1"/>
</dbReference>
<dbReference type="NCBIfam" id="TIGR00392">
    <property type="entry name" value="ileS"/>
    <property type="match status" value="1"/>
</dbReference>
<dbReference type="Pfam" id="PF06827">
    <property type="entry name" value="zf-FPG_IleRS"/>
    <property type="match status" value="1"/>
</dbReference>
<dbReference type="Pfam" id="PF08264">
    <property type="entry name" value="Anticodon_1"/>
    <property type="match status" value="1"/>
</dbReference>
<keyword evidence="4 14" id="KW-0963">Cytoplasm</keyword>
<dbReference type="OrthoDB" id="9810365at2"/>
<reference evidence="18 19" key="1">
    <citation type="submission" date="2019-03" db="EMBL/GenBank/DDBJ databases">
        <title>Genomic Encyclopedia of Type Strains, Phase IV (KMG-IV): sequencing the most valuable type-strain genomes for metagenomic binning, comparative biology and taxonomic classification.</title>
        <authorList>
            <person name="Goeker M."/>
        </authorList>
    </citation>
    <scope>NUCLEOTIDE SEQUENCE [LARGE SCALE GENOMIC DNA]</scope>
    <source>
        <strain evidence="18 19">DSM 21667</strain>
    </source>
</reference>
<name>A0A4R6YWF7_9GAMM</name>
<dbReference type="RefSeq" id="WP_133819019.1">
    <property type="nucleotide sequence ID" value="NZ_SNZH01000007.1"/>
</dbReference>
<dbReference type="AlphaFoldDB" id="A0A4R6YWF7"/>
<feature type="short sequence motif" description="'HIGH' region" evidence="14">
    <location>
        <begin position="60"/>
        <end position="70"/>
    </location>
</feature>
<keyword evidence="11 14" id="KW-0030">Aminoacyl-tRNA synthetase</keyword>
<feature type="domain" description="Zinc finger FPG/IleRS-type" evidence="16">
    <location>
        <begin position="953"/>
        <end position="980"/>
    </location>
</feature>
<dbReference type="Gene3D" id="1.10.730.20">
    <property type="match status" value="1"/>
</dbReference>
<dbReference type="EC" id="6.1.1.5" evidence="14"/>
<dbReference type="InterPro" id="IPR033708">
    <property type="entry name" value="Anticodon_Ile_BEm"/>
</dbReference>
<feature type="binding site" evidence="14">
    <location>
        <position position="954"/>
    </location>
    <ligand>
        <name>Zn(2+)</name>
        <dbReference type="ChEBI" id="CHEBI:29105"/>
    </ligand>
</feature>
<evidence type="ECO:0000259" key="15">
    <source>
        <dbReference type="Pfam" id="PF00133"/>
    </source>
</evidence>
<sequence length="991" mass="110803">MTTDYKNTINLPETRFAMKADLAKREPAMLADWETRQLYQQIQRETAGRERIFVLHDGPPYANGMIHLGHALNKILKDTVVKSKLMAGYRSPYVPGWDCHGLPIEIAVEKKIGKVGQKVDAATFRQKCREYASQQIDLQRADFKRLGVIGDWDNPYRTMDAKFEADMVRALATIYANGHVTRGFKPVHWCFDCGSALAEAEIEYHDKTSPAIDVAYDAVDKEAVLAAFLGARSQGHALWQQFDSLVVAVPIWTTTPWTLPASLAVSLGPDLEYSLIEAPARNGQRVLLAVAAALADKCAARYGSAGVDGAAVTHGDVANGMALENQLLQHPFYDFRQVPVLLGEHVSAEDGTGAVHTAPGHGVEDFAVGQKYGLVEKFTAAELNPVGGNGVYLAGTPLVEGQFIWKANDSIVELLRERDKLLVATRIEHSYPHCWRHKTPVAFRATPQWFISMEKAGLRADALESIKRVRWIPGWGEERITSMIASRPDWCISRQRTWGVPITLLVDKTTQLPHPRSVELFEIVARRMEQGGIDAWFALDAAELIGAEAEQYEKVSDVLDVWFDSGVTHRGVLAERPELATPGPDDKIMYLEGSDQHRGWFHSSLLTSTAMYRHAPYNEVLTHGFTVDEHGRKMSKSIGNGVEPQDVMKNYGADILRLWVASTDYRNEMSMSNEILKRVADAYRRIRNTARFLLGNLHGFDPALHLVPVEESLLLDQWAVQQAFDTQQAVRAAYERYDFPEIVQRVQNFCTNEMGALYLDITKDRLYTMQAASLGRRSAQSAMYRILEALVRWLAPVLSFTAEEIWAEMPGERGGSVFFATFYEGLAATQASPQQRLWWSELLAIRSATSKVLEGMRVLGGIGASLEAEVTLYVDADQRERYAEVADELRFGFITSKLELQALRDRPVYDVVAAKLGFESFVDDEARPTALAARADVPEHEVWVVAKASEAAKCVRCWHYRSDVGAHAEHPQLCERCVSNVAGSGEQRRFF</sequence>
<feature type="binding site" evidence="14">
    <location>
        <position position="592"/>
    </location>
    <ligand>
        <name>L-isoleucyl-5'-AMP</name>
        <dbReference type="ChEBI" id="CHEBI:178002"/>
    </ligand>
</feature>
<comment type="cofactor">
    <cofactor evidence="14">
        <name>Zn(2+)</name>
        <dbReference type="ChEBI" id="CHEBI:29105"/>
    </cofactor>
    <text evidence="14">Binds 1 zinc ion per subunit.</text>
</comment>
<evidence type="ECO:0000256" key="7">
    <source>
        <dbReference type="ARBA" id="ARBA00022741"/>
    </source>
</evidence>
<dbReference type="PROSITE" id="PS00178">
    <property type="entry name" value="AA_TRNA_LIGASE_I"/>
    <property type="match status" value="1"/>
</dbReference>
<evidence type="ECO:0000259" key="16">
    <source>
        <dbReference type="Pfam" id="PF06827"/>
    </source>
</evidence>
<evidence type="ECO:0000256" key="8">
    <source>
        <dbReference type="ARBA" id="ARBA00022833"/>
    </source>
</evidence>
<feature type="binding site" evidence="14">
    <location>
        <position position="977"/>
    </location>
    <ligand>
        <name>Zn(2+)</name>
        <dbReference type="ChEBI" id="CHEBI:29105"/>
    </ligand>
</feature>
<comment type="caution">
    <text evidence="18">The sequence shown here is derived from an EMBL/GenBank/DDBJ whole genome shotgun (WGS) entry which is preliminary data.</text>
</comment>
<dbReference type="InterPro" id="IPR013155">
    <property type="entry name" value="M/V/L/I-tRNA-synth_anticd-bd"/>
</dbReference>
<accession>A0A4R6YWF7</accession>
<dbReference type="Pfam" id="PF00133">
    <property type="entry name" value="tRNA-synt_1"/>
    <property type="match status" value="1"/>
</dbReference>
<dbReference type="GO" id="GO:0005829">
    <property type="term" value="C:cytosol"/>
    <property type="evidence" value="ECO:0007669"/>
    <property type="project" value="TreeGrafter"/>
</dbReference>
<dbReference type="EMBL" id="SNZH01000007">
    <property type="protein sequence ID" value="TDR43101.1"/>
    <property type="molecule type" value="Genomic_DNA"/>
</dbReference>
<evidence type="ECO:0000256" key="11">
    <source>
        <dbReference type="ARBA" id="ARBA00023146"/>
    </source>
</evidence>
<dbReference type="GO" id="GO:0006428">
    <property type="term" value="P:isoleucyl-tRNA aminoacylation"/>
    <property type="evidence" value="ECO:0007669"/>
    <property type="project" value="UniProtKB-UniRule"/>
</dbReference>
<keyword evidence="6 14" id="KW-0479">Metal-binding</keyword>
<dbReference type="SUPFAM" id="SSF47323">
    <property type="entry name" value="Anticodon-binding domain of a subclass of class I aminoacyl-tRNA synthetases"/>
    <property type="match status" value="1"/>
</dbReference>
<dbReference type="PANTHER" id="PTHR42765:SF1">
    <property type="entry name" value="ISOLEUCINE--TRNA LIGASE, MITOCHONDRIAL"/>
    <property type="match status" value="1"/>
</dbReference>
<keyword evidence="8 14" id="KW-0862">Zinc</keyword>
<dbReference type="GO" id="GO:0004822">
    <property type="term" value="F:isoleucine-tRNA ligase activity"/>
    <property type="evidence" value="ECO:0007669"/>
    <property type="project" value="UniProtKB-UniRule"/>
</dbReference>
<dbReference type="SUPFAM" id="SSF52374">
    <property type="entry name" value="Nucleotidylyl transferase"/>
    <property type="match status" value="1"/>
</dbReference>
<comment type="function">
    <text evidence="12 14">Catalyzes the attachment of isoleucine to tRNA(Ile). As IleRS can inadvertently accommodate and process structurally similar amino acids such as valine, to avoid such errors it has two additional distinct tRNA(Ile)-dependent editing activities. One activity is designated as 'pretransfer' editing and involves the hydrolysis of activated Val-AMP. The other activity is designated 'posttransfer' editing and involves deacylation of mischarged Val-tRNA(Ile).</text>
</comment>
<dbReference type="InterPro" id="IPR002300">
    <property type="entry name" value="aa-tRNA-synth_Ia"/>
</dbReference>
<feature type="binding site" evidence="14">
    <location>
        <position position="636"/>
    </location>
    <ligand>
        <name>ATP</name>
        <dbReference type="ChEBI" id="CHEBI:30616"/>
    </ligand>
</feature>
<dbReference type="InterPro" id="IPR050081">
    <property type="entry name" value="Ile-tRNA_ligase"/>
</dbReference>
<evidence type="ECO:0000313" key="18">
    <source>
        <dbReference type="EMBL" id="TDR43101.1"/>
    </source>
</evidence>
<evidence type="ECO:0000256" key="5">
    <source>
        <dbReference type="ARBA" id="ARBA00022598"/>
    </source>
</evidence>
<dbReference type="CDD" id="cd07960">
    <property type="entry name" value="Anticodon_Ia_Ile_BEm"/>
    <property type="match status" value="1"/>
</dbReference>
<evidence type="ECO:0000256" key="10">
    <source>
        <dbReference type="ARBA" id="ARBA00022917"/>
    </source>
</evidence>
<dbReference type="InterPro" id="IPR009008">
    <property type="entry name" value="Val/Leu/Ile-tRNA-synth_edit"/>
</dbReference>
<evidence type="ECO:0000256" key="12">
    <source>
        <dbReference type="ARBA" id="ARBA00025217"/>
    </source>
</evidence>
<gene>
    <name evidence="14" type="primary">ileS</name>
    <name evidence="18" type="ORF">DFR29_107107</name>
</gene>
<keyword evidence="9 14" id="KW-0067">ATP-binding</keyword>
<dbReference type="InterPro" id="IPR001412">
    <property type="entry name" value="aa-tRNA-synth_I_CS"/>
</dbReference>
<dbReference type="Gene3D" id="3.90.740.10">
    <property type="entry name" value="Valyl/Leucyl/Isoleucyl-tRNA synthetase, editing domain"/>
    <property type="match status" value="1"/>
</dbReference>
<dbReference type="PRINTS" id="PR00984">
    <property type="entry name" value="TRNASYNTHILE"/>
</dbReference>
<dbReference type="SUPFAM" id="SSF50677">
    <property type="entry name" value="ValRS/IleRS/LeuRS editing domain"/>
    <property type="match status" value="1"/>
</dbReference>
<dbReference type="InterPro" id="IPR023585">
    <property type="entry name" value="Ile-tRNA-ligase_type1"/>
</dbReference>
<comment type="subcellular location">
    <subcellularLocation>
        <location evidence="1 14">Cytoplasm</location>
    </subcellularLocation>
</comment>
<comment type="subunit">
    <text evidence="3 14">Monomer.</text>
</comment>
<comment type="domain">
    <text evidence="14">IleRS has two distinct active sites: one for aminoacylation and one for editing. The misactivated valine is translocated from the active site to the editing site, which sterically excludes the correctly activated isoleucine. The single editing site contains two valyl binding pockets, one specific for each substrate (Val-AMP or Val-tRNA(Ile)).</text>
</comment>
<keyword evidence="7 14" id="KW-0547">Nucleotide-binding</keyword>
<evidence type="ECO:0000256" key="2">
    <source>
        <dbReference type="ARBA" id="ARBA00006887"/>
    </source>
</evidence>
<evidence type="ECO:0000256" key="4">
    <source>
        <dbReference type="ARBA" id="ARBA00022490"/>
    </source>
</evidence>
<comment type="similarity">
    <text evidence="2 14">Belongs to the class-I aminoacyl-tRNA synthetase family. IleS type 1 subfamily.</text>
</comment>
<keyword evidence="10 14" id="KW-0648">Protein biosynthesis</keyword>
<dbReference type="HAMAP" id="MF_02002">
    <property type="entry name" value="Ile_tRNA_synth_type1"/>
    <property type="match status" value="1"/>
</dbReference>
<organism evidence="18 19">
    <name type="scientific">Tahibacter aquaticus</name>
    <dbReference type="NCBI Taxonomy" id="520092"/>
    <lineage>
        <taxon>Bacteria</taxon>
        <taxon>Pseudomonadati</taxon>
        <taxon>Pseudomonadota</taxon>
        <taxon>Gammaproteobacteria</taxon>
        <taxon>Lysobacterales</taxon>
        <taxon>Rhodanobacteraceae</taxon>
        <taxon>Tahibacter</taxon>
    </lineage>
</organism>
<feature type="binding site" evidence="14">
    <location>
        <position position="974"/>
    </location>
    <ligand>
        <name>Zn(2+)</name>
        <dbReference type="ChEBI" id="CHEBI:29105"/>
    </ligand>
</feature>
<dbReference type="InterPro" id="IPR010663">
    <property type="entry name" value="Znf_FPG/IleRS"/>
</dbReference>
<dbReference type="InterPro" id="IPR009080">
    <property type="entry name" value="tRNAsynth_Ia_anticodon-bd"/>
</dbReference>
<feature type="binding site" evidence="14">
    <location>
        <position position="957"/>
    </location>
    <ligand>
        <name>Zn(2+)</name>
        <dbReference type="ChEBI" id="CHEBI:29105"/>
    </ligand>
</feature>
<dbReference type="GO" id="GO:0000049">
    <property type="term" value="F:tRNA binding"/>
    <property type="evidence" value="ECO:0007669"/>
    <property type="project" value="InterPro"/>
</dbReference>
<dbReference type="InterPro" id="IPR002301">
    <property type="entry name" value="Ile-tRNA-ligase"/>
</dbReference>
<dbReference type="FunFam" id="3.40.50.620:FF:000042">
    <property type="entry name" value="Isoleucine--tRNA ligase"/>
    <property type="match status" value="1"/>
</dbReference>
<dbReference type="Proteomes" id="UP000295293">
    <property type="component" value="Unassembled WGS sequence"/>
</dbReference>
<dbReference type="GO" id="GO:0008270">
    <property type="term" value="F:zinc ion binding"/>
    <property type="evidence" value="ECO:0007669"/>
    <property type="project" value="UniProtKB-UniRule"/>
</dbReference>
<evidence type="ECO:0000256" key="14">
    <source>
        <dbReference type="HAMAP-Rule" id="MF_02002"/>
    </source>
</evidence>
<keyword evidence="19" id="KW-1185">Reference proteome</keyword>
<dbReference type="GO" id="GO:0002161">
    <property type="term" value="F:aminoacyl-tRNA deacylase activity"/>
    <property type="evidence" value="ECO:0007669"/>
    <property type="project" value="InterPro"/>
</dbReference>
<evidence type="ECO:0000259" key="17">
    <source>
        <dbReference type="Pfam" id="PF08264"/>
    </source>
</evidence>
<evidence type="ECO:0000256" key="13">
    <source>
        <dbReference type="ARBA" id="ARBA00048359"/>
    </source>
</evidence>
<feature type="domain" description="Methionyl/Valyl/Leucyl/Isoleucyl-tRNA synthetase anticodon-binding" evidence="17">
    <location>
        <begin position="716"/>
        <end position="871"/>
    </location>
</feature>
<keyword evidence="5 14" id="KW-0436">Ligase</keyword>
<dbReference type="FunFam" id="3.40.50.620:FF:000048">
    <property type="entry name" value="Isoleucine--tRNA ligase"/>
    <property type="match status" value="1"/>
</dbReference>
<dbReference type="InterPro" id="IPR014729">
    <property type="entry name" value="Rossmann-like_a/b/a_fold"/>
</dbReference>
<evidence type="ECO:0000256" key="9">
    <source>
        <dbReference type="ARBA" id="ARBA00022840"/>
    </source>
</evidence>
<protein>
    <recommendedName>
        <fullName evidence="14">Isoleucine--tRNA ligase</fullName>
        <ecNumber evidence="14">6.1.1.5</ecNumber>
    </recommendedName>
    <alternativeName>
        <fullName evidence="14">Isoleucyl-tRNA synthetase</fullName>
        <shortName evidence="14">IleRS</shortName>
    </alternativeName>
</protein>
<comment type="catalytic activity">
    <reaction evidence="13 14">
        <text>tRNA(Ile) + L-isoleucine + ATP = L-isoleucyl-tRNA(Ile) + AMP + diphosphate</text>
        <dbReference type="Rhea" id="RHEA:11060"/>
        <dbReference type="Rhea" id="RHEA-COMP:9666"/>
        <dbReference type="Rhea" id="RHEA-COMP:9695"/>
        <dbReference type="ChEBI" id="CHEBI:30616"/>
        <dbReference type="ChEBI" id="CHEBI:33019"/>
        <dbReference type="ChEBI" id="CHEBI:58045"/>
        <dbReference type="ChEBI" id="CHEBI:78442"/>
        <dbReference type="ChEBI" id="CHEBI:78528"/>
        <dbReference type="ChEBI" id="CHEBI:456215"/>
        <dbReference type="EC" id="6.1.1.5"/>
    </reaction>
</comment>
<dbReference type="Gene3D" id="3.40.50.620">
    <property type="entry name" value="HUPs"/>
    <property type="match status" value="2"/>
</dbReference>
<feature type="domain" description="Aminoacyl-tRNA synthetase class Ia" evidence="15">
    <location>
        <begin position="29"/>
        <end position="672"/>
    </location>
</feature>